<organism evidence="2 3">
    <name type="scientific">Caenorhabditis nigoni</name>
    <dbReference type="NCBI Taxonomy" id="1611254"/>
    <lineage>
        <taxon>Eukaryota</taxon>
        <taxon>Metazoa</taxon>
        <taxon>Ecdysozoa</taxon>
        <taxon>Nematoda</taxon>
        <taxon>Chromadorea</taxon>
        <taxon>Rhabditida</taxon>
        <taxon>Rhabditina</taxon>
        <taxon>Rhabditomorpha</taxon>
        <taxon>Rhabditoidea</taxon>
        <taxon>Rhabditidae</taxon>
        <taxon>Peloderinae</taxon>
        <taxon>Caenorhabditis</taxon>
    </lineage>
</organism>
<evidence type="ECO:0000313" key="3">
    <source>
        <dbReference type="Proteomes" id="UP000230233"/>
    </source>
</evidence>
<evidence type="ECO:0000313" key="2">
    <source>
        <dbReference type="EMBL" id="PIC34644.1"/>
    </source>
</evidence>
<gene>
    <name evidence="2" type="primary">Cnig_chr_IV.g14237</name>
    <name evidence="2" type="ORF">B9Z55_014237</name>
</gene>
<evidence type="ECO:0000256" key="1">
    <source>
        <dbReference type="SAM" id="MobiDB-lite"/>
    </source>
</evidence>
<keyword evidence="3" id="KW-1185">Reference proteome</keyword>
<accession>A0A2G5U526</accession>
<feature type="compositionally biased region" description="Polar residues" evidence="1">
    <location>
        <begin position="96"/>
        <end position="110"/>
    </location>
</feature>
<dbReference type="Proteomes" id="UP000230233">
    <property type="component" value="Chromosome IV"/>
</dbReference>
<dbReference type="EMBL" id="PDUG01000004">
    <property type="protein sequence ID" value="PIC34644.1"/>
    <property type="molecule type" value="Genomic_DNA"/>
</dbReference>
<sequence length="117" mass="13424">MNQKVAYLWHFELDLNDFSSFTSGVVSRQCSSSDGSVWKKNSLERKIRLEKNHEFMKKRSLFCLQAVGRKLGSPSKFLRTLFQQTIHDNGRKREISQQSSSAVHLNSNGGNMRESLS</sequence>
<proteinExistence type="predicted"/>
<comment type="caution">
    <text evidence="2">The sequence shown here is derived from an EMBL/GenBank/DDBJ whole genome shotgun (WGS) entry which is preliminary data.</text>
</comment>
<dbReference type="AlphaFoldDB" id="A0A2G5U526"/>
<protein>
    <submittedName>
        <fullName evidence="2">Uncharacterized protein</fullName>
    </submittedName>
</protein>
<reference evidence="3" key="1">
    <citation type="submission" date="2017-10" db="EMBL/GenBank/DDBJ databases">
        <title>Rapid genome shrinkage in a self-fertile nematode reveals novel sperm competition proteins.</title>
        <authorList>
            <person name="Yin D."/>
            <person name="Schwarz E.M."/>
            <person name="Thomas C.G."/>
            <person name="Felde R.L."/>
            <person name="Korf I.F."/>
            <person name="Cutter A.D."/>
            <person name="Schartner C.M."/>
            <person name="Ralston E.J."/>
            <person name="Meyer B.J."/>
            <person name="Haag E.S."/>
        </authorList>
    </citation>
    <scope>NUCLEOTIDE SEQUENCE [LARGE SCALE GENOMIC DNA]</scope>
    <source>
        <strain evidence="3">JU1422</strain>
    </source>
</reference>
<feature type="region of interest" description="Disordered" evidence="1">
    <location>
        <begin position="89"/>
        <end position="117"/>
    </location>
</feature>
<name>A0A2G5U526_9PELO</name>